<feature type="region of interest" description="Disordered" evidence="1">
    <location>
        <begin position="124"/>
        <end position="143"/>
    </location>
</feature>
<dbReference type="EnsemblMetazoa" id="CLYHEMT002098.1">
    <property type="protein sequence ID" value="CLYHEMP002098.1"/>
    <property type="gene ID" value="CLYHEMG002098"/>
</dbReference>
<keyword evidence="2" id="KW-0812">Transmembrane</keyword>
<keyword evidence="2" id="KW-1133">Transmembrane helix</keyword>
<sequence length="225" mass="25362">MISIATKKLIFKLFCFSILVVTVACFIGLVTNNLGFGFFFACLTLVSAAMLYMVVKWKCIGGDKCWSHSKPDSLYMDQEPDIESRSSVFTTVHRHQTDNFHHSTRTLATIRPFTSLRGLFTTSSTDDLNHRPDEPSPLTTLRGGVMSDTNLFIGNPPPYSTFDGTLPSYDQLEQTDRCRSESAVQTFRVNAIHESSRQSQAQRPPRPPIRPPSYYDTIIVQQTLL</sequence>
<evidence type="ECO:0000256" key="1">
    <source>
        <dbReference type="SAM" id="MobiDB-lite"/>
    </source>
</evidence>
<organism evidence="3 4">
    <name type="scientific">Clytia hemisphaerica</name>
    <dbReference type="NCBI Taxonomy" id="252671"/>
    <lineage>
        <taxon>Eukaryota</taxon>
        <taxon>Metazoa</taxon>
        <taxon>Cnidaria</taxon>
        <taxon>Hydrozoa</taxon>
        <taxon>Hydroidolina</taxon>
        <taxon>Leptothecata</taxon>
        <taxon>Obeliida</taxon>
        <taxon>Clytiidae</taxon>
        <taxon>Clytia</taxon>
    </lineage>
</organism>
<accession>A0A7M5WQI8</accession>
<dbReference type="PROSITE" id="PS51257">
    <property type="entry name" value="PROKAR_LIPOPROTEIN"/>
    <property type="match status" value="1"/>
</dbReference>
<evidence type="ECO:0000313" key="3">
    <source>
        <dbReference type="EnsemblMetazoa" id="CLYHEMP002098.1"/>
    </source>
</evidence>
<feature type="region of interest" description="Disordered" evidence="1">
    <location>
        <begin position="192"/>
        <end position="213"/>
    </location>
</feature>
<feature type="transmembrane region" description="Helical" evidence="2">
    <location>
        <begin position="9"/>
        <end position="30"/>
    </location>
</feature>
<proteinExistence type="predicted"/>
<keyword evidence="4" id="KW-1185">Reference proteome</keyword>
<feature type="transmembrane region" description="Helical" evidence="2">
    <location>
        <begin position="36"/>
        <end position="55"/>
    </location>
</feature>
<dbReference type="AlphaFoldDB" id="A0A7M5WQI8"/>
<protein>
    <submittedName>
        <fullName evidence="3">Uncharacterized protein</fullName>
    </submittedName>
</protein>
<name>A0A7M5WQI8_9CNID</name>
<evidence type="ECO:0000313" key="4">
    <source>
        <dbReference type="Proteomes" id="UP000594262"/>
    </source>
</evidence>
<keyword evidence="2" id="KW-0472">Membrane</keyword>
<evidence type="ECO:0000256" key="2">
    <source>
        <dbReference type="SAM" id="Phobius"/>
    </source>
</evidence>
<reference evidence="3" key="1">
    <citation type="submission" date="2021-01" db="UniProtKB">
        <authorList>
            <consortium name="EnsemblMetazoa"/>
        </authorList>
    </citation>
    <scope>IDENTIFICATION</scope>
</reference>
<dbReference type="Proteomes" id="UP000594262">
    <property type="component" value="Unplaced"/>
</dbReference>